<gene>
    <name evidence="2" type="ORF">C9994_02745</name>
</gene>
<feature type="transmembrane region" description="Helical" evidence="1">
    <location>
        <begin position="194"/>
        <end position="212"/>
    </location>
</feature>
<sequence>MSSNIFNGKRFLLLCRQHFIHSNKLLLFSIVAYVGVIFIVLSLVQMSNDRVPHDAEIFRELLFTFVAIFGILYVGYSFPAFRSKEGTINYLMLPASILEKFVFELFIRIGLMLILLPLLYWITFHLEGYFFTLFTTEKFYPVGFESTFDFILPNDIQKSLFWFVSFIASLVMLGFILAFTGGAMFSKQPLVKTLFSLAIIIIGYSSVIYIALEKLGVAKYNINDSLWLTPTNTNSAFRLFACAAILAIVVMLFVAYRKLKEKEV</sequence>
<proteinExistence type="predicted"/>
<dbReference type="RefSeq" id="WP_188461763.1">
    <property type="nucleotide sequence ID" value="NZ_BAABHU010000004.1"/>
</dbReference>
<keyword evidence="1" id="KW-0472">Membrane</keyword>
<protein>
    <submittedName>
        <fullName evidence="2">Uncharacterized protein</fullName>
    </submittedName>
</protein>
<dbReference type="AlphaFoldDB" id="A0A2T4DUF3"/>
<feature type="transmembrane region" description="Helical" evidence="1">
    <location>
        <begin position="61"/>
        <end position="81"/>
    </location>
</feature>
<feature type="transmembrane region" description="Helical" evidence="1">
    <location>
        <begin position="101"/>
        <end position="122"/>
    </location>
</feature>
<reference evidence="2 3" key="1">
    <citation type="submission" date="2018-03" db="EMBL/GenBank/DDBJ databases">
        <title>Cross-interface Injection: A General Nanoliter Liquid Handling Method Applied to Single Cells Genome Amplification Automated Nanoliter Liquid Handling Applied to Single Cell Multiple Displacement Amplification.</title>
        <authorList>
            <person name="Yun J."/>
            <person name="Xu P."/>
            <person name="Xu J."/>
            <person name="Dai X."/>
            <person name="Wang Y."/>
            <person name="Zheng X."/>
            <person name="Cao C."/>
            <person name="Yi Q."/>
            <person name="Zhu Y."/>
            <person name="Wang L."/>
            <person name="Dong Z."/>
            <person name="Huang Y."/>
            <person name="Huang L."/>
            <person name="Du W."/>
        </authorList>
    </citation>
    <scope>NUCLEOTIDE SEQUENCE [LARGE SCALE GENOMIC DNA]</scope>
    <source>
        <strain evidence="2 3">Z-D1-2</strain>
    </source>
</reference>
<dbReference type="Proteomes" id="UP000240608">
    <property type="component" value="Unassembled WGS sequence"/>
</dbReference>
<evidence type="ECO:0000313" key="3">
    <source>
        <dbReference type="Proteomes" id="UP000240608"/>
    </source>
</evidence>
<keyword evidence="1" id="KW-1133">Transmembrane helix</keyword>
<feature type="transmembrane region" description="Helical" evidence="1">
    <location>
        <begin position="236"/>
        <end position="256"/>
    </location>
</feature>
<name>A0A2T4DUF3_9BACT</name>
<evidence type="ECO:0000256" key="1">
    <source>
        <dbReference type="SAM" id="Phobius"/>
    </source>
</evidence>
<feature type="transmembrane region" description="Helical" evidence="1">
    <location>
        <begin position="25"/>
        <end position="46"/>
    </location>
</feature>
<evidence type="ECO:0000313" key="2">
    <source>
        <dbReference type="EMBL" id="PTB97455.1"/>
    </source>
</evidence>
<keyword evidence="1" id="KW-0812">Transmembrane</keyword>
<feature type="transmembrane region" description="Helical" evidence="1">
    <location>
        <begin position="160"/>
        <end position="182"/>
    </location>
</feature>
<organism evidence="2 3">
    <name type="scientific">Marivirga lumbricoides</name>
    <dbReference type="NCBI Taxonomy" id="1046115"/>
    <lineage>
        <taxon>Bacteria</taxon>
        <taxon>Pseudomonadati</taxon>
        <taxon>Bacteroidota</taxon>
        <taxon>Cytophagia</taxon>
        <taxon>Cytophagales</taxon>
        <taxon>Marivirgaceae</taxon>
        <taxon>Marivirga</taxon>
    </lineage>
</organism>
<dbReference type="EMBL" id="PYVU01000013">
    <property type="protein sequence ID" value="PTB97455.1"/>
    <property type="molecule type" value="Genomic_DNA"/>
</dbReference>
<accession>A0A2T4DUF3</accession>
<comment type="caution">
    <text evidence="2">The sequence shown here is derived from an EMBL/GenBank/DDBJ whole genome shotgun (WGS) entry which is preliminary data.</text>
</comment>